<dbReference type="RefSeq" id="WP_316435520.1">
    <property type="nucleotide sequence ID" value="NZ_CP053586.1"/>
</dbReference>
<evidence type="ECO:0000259" key="14">
    <source>
        <dbReference type="PROSITE" id="PS50885"/>
    </source>
</evidence>
<dbReference type="PROSITE" id="PS50046">
    <property type="entry name" value="PHYTOCHROME_2"/>
    <property type="match status" value="1"/>
</dbReference>
<reference evidence="15" key="1">
    <citation type="submission" date="2020-05" db="EMBL/GenBank/DDBJ databases">
        <authorList>
            <person name="Zhu T."/>
            <person name="Keshari N."/>
            <person name="Lu X."/>
        </authorList>
    </citation>
    <scope>NUCLEOTIDE SEQUENCE</scope>
    <source>
        <strain evidence="15">NK1-12</strain>
    </source>
</reference>
<evidence type="ECO:0000256" key="3">
    <source>
        <dbReference type="ARBA" id="ARBA00022500"/>
    </source>
</evidence>
<dbReference type="GO" id="GO:0004888">
    <property type="term" value="F:transmembrane signaling receptor activity"/>
    <property type="evidence" value="ECO:0007669"/>
    <property type="project" value="InterPro"/>
</dbReference>
<evidence type="ECO:0000256" key="5">
    <source>
        <dbReference type="ARBA" id="ARBA00022989"/>
    </source>
</evidence>
<dbReference type="PANTHER" id="PTHR32089">
    <property type="entry name" value="METHYL-ACCEPTING CHEMOTAXIS PROTEIN MCPB"/>
    <property type="match status" value="1"/>
</dbReference>
<dbReference type="Gene3D" id="3.30.450.40">
    <property type="match status" value="1"/>
</dbReference>
<dbReference type="PANTHER" id="PTHR32089:SF114">
    <property type="entry name" value="METHYL-ACCEPTING CHEMOTAXIS PROTEIN MCPB"/>
    <property type="match status" value="1"/>
</dbReference>
<evidence type="ECO:0000256" key="1">
    <source>
        <dbReference type="ARBA" id="ARBA00004651"/>
    </source>
</evidence>
<dbReference type="SMART" id="SM00283">
    <property type="entry name" value="MA"/>
    <property type="match status" value="1"/>
</dbReference>
<dbReference type="SUPFAM" id="SSF103190">
    <property type="entry name" value="Sensory domain-like"/>
    <property type="match status" value="1"/>
</dbReference>
<sequence>MTQNLSGSELHVNGNSRIASISTQPDTTASHYAVPEPEVQPAATDTLLQSPQATLKSKQLSKWLNKSNWRKLSLRNKATILAVAIGTVPTILVGGSAYYFANKSLVQEITNSQAASTSEIVDKVAFYMRERYGDIQIMANLDVFTDPQLRLTTNRQEKQAALDQFVKAYPIYDSVAVFDLNGNLMAQSQGQPLGNHRDRAYFQQVLKTNQPVIADPSVSQSSGMLSVHTAAPVRDKISGQTIAVVRARLPVSNLHELLATIVQSGTAQSNRINEAVKLYLTDRTGKVFVGSDPAYRALKGSLEGTTLFPPSYTEMRAANQTNVSLDAKQLVTYVPFPQYQDNFRAELPDLGWRAVATVDRAIAFAPQQRLLFTLMAGTALAAVVVGVLAAWIANRATRPILAAADAAEKIGQGELNTRLQTAGGDELAKLGANINTMAAQLQEILQEQEMTADKARFLTSITAESRANNEAALNQVFDQALEKARQYLQVDRVVIYRFKPDWSGFISHESVAAGLPKALEKKLEDPCIPQHLLDAYRNGRIVPTSDVFRANFHPDHEKLMERLQIKANLVVPILNQGHLFGLLVAHQCHQTYFWKQSEIEFLSQLATQLGVALSVQELEEARRIAETLAAEQTQLKENLQRRALDLLLAVDPVSKGDLTVHARVTEDEIGTIADSYNATINSLRKIVVQVQEAAVQVVATTNSNEAAVRELSTGALQQTAEISAALDRIQEMATSIQIVAQDARQAEVAMRQAVETVQTGDVAMNRTVEGILAIRETVGETAKKVKRLGESSQKISKVVNLISTFAAQTNLLALNASIEAARAGEEGRGFAVVADEVRSLARQSAEATAEIEKLVASIQTETKDVVAAMEAGTEQVVTGTQLVDEARQNLTQIATVSAQISELVNAIAQAAQMQSRTSETVTQTMSDIAAIADQTSSEATQVSDAFKQLLNVAQALQAEVSQFKVR</sequence>
<dbReference type="EMBL" id="CP053586">
    <property type="protein sequence ID" value="WNZ23777.1"/>
    <property type="molecule type" value="Genomic_DNA"/>
</dbReference>
<feature type="domain" description="HAMP" evidence="14">
    <location>
        <begin position="637"/>
        <end position="688"/>
    </location>
</feature>
<dbReference type="FunFam" id="1.10.287.950:FF:000001">
    <property type="entry name" value="Methyl-accepting chemotaxis sensory transducer"/>
    <property type="match status" value="1"/>
</dbReference>
<dbReference type="PROSITE" id="PS50885">
    <property type="entry name" value="HAMP"/>
    <property type="match status" value="2"/>
</dbReference>
<dbReference type="CDD" id="cd06225">
    <property type="entry name" value="HAMP"/>
    <property type="match status" value="1"/>
</dbReference>
<dbReference type="GO" id="GO:0006935">
    <property type="term" value="P:chemotaxis"/>
    <property type="evidence" value="ECO:0007669"/>
    <property type="project" value="UniProtKB-KW"/>
</dbReference>
<dbReference type="InterPro" id="IPR029016">
    <property type="entry name" value="GAF-like_dom_sf"/>
</dbReference>
<dbReference type="SMART" id="SM00065">
    <property type="entry name" value="GAF"/>
    <property type="match status" value="1"/>
</dbReference>
<feature type="coiled-coil region" evidence="10">
    <location>
        <begin position="615"/>
        <end position="642"/>
    </location>
</feature>
<gene>
    <name evidence="15" type="ORF">HJG54_13550</name>
</gene>
<organism evidence="15">
    <name type="scientific">Leptolyngbya sp. NK1-12</name>
    <dbReference type="NCBI Taxonomy" id="2547451"/>
    <lineage>
        <taxon>Bacteria</taxon>
        <taxon>Bacillati</taxon>
        <taxon>Cyanobacteriota</taxon>
        <taxon>Cyanophyceae</taxon>
        <taxon>Leptolyngbyales</taxon>
        <taxon>Leptolyngbyaceae</taxon>
        <taxon>Leptolyngbya group</taxon>
        <taxon>Leptolyngbya</taxon>
    </lineage>
</organism>
<evidence type="ECO:0000259" key="13">
    <source>
        <dbReference type="PROSITE" id="PS50111"/>
    </source>
</evidence>
<proteinExistence type="inferred from homology"/>
<dbReference type="InterPro" id="IPR004090">
    <property type="entry name" value="Chemotax_Me-accpt_rcpt"/>
</dbReference>
<dbReference type="PROSITE" id="PS50111">
    <property type="entry name" value="CHEMOTAXIS_TRANSDUC_2"/>
    <property type="match status" value="1"/>
</dbReference>
<dbReference type="GO" id="GO:0007165">
    <property type="term" value="P:signal transduction"/>
    <property type="evidence" value="ECO:0007669"/>
    <property type="project" value="UniProtKB-KW"/>
</dbReference>
<feature type="transmembrane region" description="Helical" evidence="11">
    <location>
        <begin position="78"/>
        <end position="101"/>
    </location>
</feature>
<protein>
    <submittedName>
        <fullName evidence="15">GAF domain-containing protein</fullName>
    </submittedName>
</protein>
<dbReference type="Pfam" id="PF00015">
    <property type="entry name" value="MCPsignal"/>
    <property type="match status" value="1"/>
</dbReference>
<dbReference type="GO" id="GO:0005886">
    <property type="term" value="C:plasma membrane"/>
    <property type="evidence" value="ECO:0007669"/>
    <property type="project" value="UniProtKB-SubCell"/>
</dbReference>
<dbReference type="InterPro" id="IPR016132">
    <property type="entry name" value="Phyto_chromo_attachment"/>
</dbReference>
<name>A0AA97AKN6_9CYAN</name>
<dbReference type="Pfam" id="PF00672">
    <property type="entry name" value="HAMP"/>
    <property type="match status" value="1"/>
</dbReference>
<feature type="transmembrane region" description="Helical" evidence="11">
    <location>
        <begin position="370"/>
        <end position="393"/>
    </location>
</feature>
<evidence type="ECO:0000256" key="4">
    <source>
        <dbReference type="ARBA" id="ARBA00022692"/>
    </source>
</evidence>
<comment type="similarity">
    <text evidence="8">Belongs to the methyl-accepting chemotaxis (MCP) protein family.</text>
</comment>
<dbReference type="InterPro" id="IPR003660">
    <property type="entry name" value="HAMP_dom"/>
</dbReference>
<keyword evidence="3" id="KW-0145">Chemotaxis</keyword>
<dbReference type="CDD" id="cd18773">
    <property type="entry name" value="PDC1_HK_sensor"/>
    <property type="match status" value="1"/>
</dbReference>
<evidence type="ECO:0000313" key="15">
    <source>
        <dbReference type="EMBL" id="WNZ23777.1"/>
    </source>
</evidence>
<keyword evidence="2" id="KW-1003">Cell membrane</keyword>
<dbReference type="InterPro" id="IPR004089">
    <property type="entry name" value="MCPsignal_dom"/>
</dbReference>
<evidence type="ECO:0000259" key="12">
    <source>
        <dbReference type="PROSITE" id="PS50046"/>
    </source>
</evidence>
<evidence type="ECO:0000256" key="8">
    <source>
        <dbReference type="ARBA" id="ARBA00029447"/>
    </source>
</evidence>
<dbReference type="SUPFAM" id="SSF158472">
    <property type="entry name" value="HAMP domain-like"/>
    <property type="match status" value="1"/>
</dbReference>
<evidence type="ECO:0000256" key="6">
    <source>
        <dbReference type="ARBA" id="ARBA00023136"/>
    </source>
</evidence>
<evidence type="ECO:0000256" key="7">
    <source>
        <dbReference type="ARBA" id="ARBA00023224"/>
    </source>
</evidence>
<dbReference type="CDD" id="cd11386">
    <property type="entry name" value="MCP_signal"/>
    <property type="match status" value="1"/>
</dbReference>
<dbReference type="InterPro" id="IPR029151">
    <property type="entry name" value="Sensor-like_sf"/>
</dbReference>
<keyword evidence="10" id="KW-0175">Coiled coil</keyword>
<accession>A0AA97AKN6</accession>
<feature type="domain" description="Methyl-accepting transducer" evidence="13">
    <location>
        <begin position="693"/>
        <end position="929"/>
    </location>
</feature>
<evidence type="ECO:0000256" key="9">
    <source>
        <dbReference type="PROSITE-ProRule" id="PRU00284"/>
    </source>
</evidence>
<keyword evidence="4 11" id="KW-0812">Transmembrane</keyword>
<keyword evidence="5 11" id="KW-1133">Transmembrane helix</keyword>
<dbReference type="Gene3D" id="6.10.340.10">
    <property type="match status" value="1"/>
</dbReference>
<evidence type="ECO:0000256" key="10">
    <source>
        <dbReference type="SAM" id="Coils"/>
    </source>
</evidence>
<comment type="subcellular location">
    <subcellularLocation>
        <location evidence="1">Cell membrane</location>
        <topology evidence="1">Multi-pass membrane protein</topology>
    </subcellularLocation>
</comment>
<dbReference type="SMART" id="SM00304">
    <property type="entry name" value="HAMP"/>
    <property type="match status" value="3"/>
</dbReference>
<keyword evidence="7 9" id="KW-0807">Transducer</keyword>
<dbReference type="InterPro" id="IPR033479">
    <property type="entry name" value="dCache_1"/>
</dbReference>
<dbReference type="SUPFAM" id="SSF55781">
    <property type="entry name" value="GAF domain-like"/>
    <property type="match status" value="1"/>
</dbReference>
<dbReference type="PRINTS" id="PR00260">
    <property type="entry name" value="CHEMTRNSDUCR"/>
</dbReference>
<dbReference type="Pfam" id="PF02743">
    <property type="entry name" value="dCache_1"/>
    <property type="match status" value="1"/>
</dbReference>
<evidence type="ECO:0000256" key="11">
    <source>
        <dbReference type="SAM" id="Phobius"/>
    </source>
</evidence>
<feature type="domain" description="HAMP" evidence="14">
    <location>
        <begin position="394"/>
        <end position="446"/>
    </location>
</feature>
<dbReference type="Gene3D" id="1.10.287.950">
    <property type="entry name" value="Methyl-accepting chemotaxis protein"/>
    <property type="match status" value="1"/>
</dbReference>
<dbReference type="InterPro" id="IPR003018">
    <property type="entry name" value="GAF"/>
</dbReference>
<keyword evidence="6 11" id="KW-0472">Membrane</keyword>
<evidence type="ECO:0000256" key="2">
    <source>
        <dbReference type="ARBA" id="ARBA00022475"/>
    </source>
</evidence>
<dbReference type="SUPFAM" id="SSF58104">
    <property type="entry name" value="Methyl-accepting chemotaxis protein (MCP) signaling domain"/>
    <property type="match status" value="1"/>
</dbReference>
<dbReference type="Pfam" id="PF01590">
    <property type="entry name" value="GAF"/>
    <property type="match status" value="1"/>
</dbReference>
<dbReference type="Gene3D" id="3.30.450.20">
    <property type="entry name" value="PAS domain"/>
    <property type="match status" value="1"/>
</dbReference>
<dbReference type="AlphaFoldDB" id="A0AA97AKN6"/>
<feature type="domain" description="Phytochrome chromophore attachment site" evidence="12">
    <location>
        <begin position="472"/>
        <end position="608"/>
    </location>
</feature>